<name>A0A6C0RCP4_9BACT</name>
<reference evidence="2 3" key="1">
    <citation type="submission" date="2020-02" db="EMBL/GenBank/DDBJ databases">
        <title>Genome sequencing for Draconibacterium sp. strain M1.</title>
        <authorList>
            <person name="Park S.-J."/>
        </authorList>
    </citation>
    <scope>NUCLEOTIDE SEQUENCE [LARGE SCALE GENOMIC DNA]</scope>
    <source>
        <strain evidence="2 3">M1</strain>
    </source>
</reference>
<proteinExistence type="predicted"/>
<gene>
    <name evidence="2" type="ORF">G0Q07_11300</name>
</gene>
<sequence length="194" mass="22633">MISLSIKTYTHVHEHYVVKLGNGTVHEFSNEKKCKKFLVKSSKFLTKRYNRLNLIFADVFSLYRQVYFYFDDNRDKRHSELYADRRQVNALISYVEKQFEQLTFIGIRSDGNFLVFPNLYSLIESLIEILLIIRKLNSKKSYAATEIRCDFLINQLQECKAEIQNYSLNSATSFDSAALTSQNSQSITHLSIVS</sequence>
<dbReference type="AlphaFoldDB" id="A0A6C0RCP4"/>
<keyword evidence="1" id="KW-0175">Coiled coil</keyword>
<keyword evidence="3" id="KW-1185">Reference proteome</keyword>
<dbReference type="Proteomes" id="UP000474630">
    <property type="component" value="Chromosome"/>
</dbReference>
<accession>A0A6C0RCP4</accession>
<dbReference type="RefSeq" id="WP_163346185.1">
    <property type="nucleotide sequence ID" value="NZ_CP048409.1"/>
</dbReference>
<evidence type="ECO:0000313" key="2">
    <source>
        <dbReference type="EMBL" id="QIA08264.1"/>
    </source>
</evidence>
<dbReference type="KEGG" id="drc:G0Q07_11300"/>
<organism evidence="2 3">
    <name type="scientific">Draconibacterium halophilum</name>
    <dbReference type="NCBI Taxonomy" id="2706887"/>
    <lineage>
        <taxon>Bacteria</taxon>
        <taxon>Pseudomonadati</taxon>
        <taxon>Bacteroidota</taxon>
        <taxon>Bacteroidia</taxon>
        <taxon>Marinilabiliales</taxon>
        <taxon>Prolixibacteraceae</taxon>
        <taxon>Draconibacterium</taxon>
    </lineage>
</organism>
<feature type="coiled-coil region" evidence="1">
    <location>
        <begin position="142"/>
        <end position="169"/>
    </location>
</feature>
<dbReference type="EMBL" id="CP048409">
    <property type="protein sequence ID" value="QIA08264.1"/>
    <property type="molecule type" value="Genomic_DNA"/>
</dbReference>
<evidence type="ECO:0000313" key="3">
    <source>
        <dbReference type="Proteomes" id="UP000474630"/>
    </source>
</evidence>
<protein>
    <submittedName>
        <fullName evidence="2">Uncharacterized protein</fullName>
    </submittedName>
</protein>
<evidence type="ECO:0000256" key="1">
    <source>
        <dbReference type="SAM" id="Coils"/>
    </source>
</evidence>